<evidence type="ECO:0000313" key="2">
    <source>
        <dbReference type="EMBL" id="GGK76831.1"/>
    </source>
</evidence>
<dbReference type="Proteomes" id="UP000627984">
    <property type="component" value="Unassembled WGS sequence"/>
</dbReference>
<feature type="region of interest" description="Disordered" evidence="1">
    <location>
        <begin position="27"/>
        <end position="52"/>
    </location>
</feature>
<reference evidence="2" key="2">
    <citation type="submission" date="2022-09" db="EMBL/GenBank/DDBJ databases">
        <authorList>
            <person name="Sun Q."/>
            <person name="Ohkuma M."/>
        </authorList>
    </citation>
    <scope>NUCLEOTIDE SEQUENCE</scope>
    <source>
        <strain evidence="2">JCM 3093</strain>
    </source>
</reference>
<accession>A0AA37F5L8</accession>
<gene>
    <name evidence="2" type="ORF">GCM10010126_40130</name>
</gene>
<dbReference type="RefSeq" id="WP_191896100.1">
    <property type="nucleotide sequence ID" value="NZ_BMQD01000012.1"/>
</dbReference>
<organism evidence="2 3">
    <name type="scientific">Planomonospora parontospora</name>
    <dbReference type="NCBI Taxonomy" id="58119"/>
    <lineage>
        <taxon>Bacteria</taxon>
        <taxon>Bacillati</taxon>
        <taxon>Actinomycetota</taxon>
        <taxon>Actinomycetes</taxon>
        <taxon>Streptosporangiales</taxon>
        <taxon>Streptosporangiaceae</taxon>
        <taxon>Planomonospora</taxon>
    </lineage>
</organism>
<proteinExistence type="predicted"/>
<reference evidence="2" key="1">
    <citation type="journal article" date="2014" name="Int. J. Syst. Evol. Microbiol.">
        <title>Complete genome sequence of Corynebacterium casei LMG S-19264T (=DSM 44701T), isolated from a smear-ripened cheese.</title>
        <authorList>
            <consortium name="US DOE Joint Genome Institute (JGI-PGF)"/>
            <person name="Walter F."/>
            <person name="Albersmeier A."/>
            <person name="Kalinowski J."/>
            <person name="Ruckert C."/>
        </authorList>
    </citation>
    <scope>NUCLEOTIDE SEQUENCE</scope>
    <source>
        <strain evidence="2">JCM 3093</strain>
    </source>
</reference>
<name>A0AA37F5L8_9ACTN</name>
<evidence type="ECO:0000313" key="3">
    <source>
        <dbReference type="Proteomes" id="UP000627984"/>
    </source>
</evidence>
<evidence type="ECO:0000256" key="1">
    <source>
        <dbReference type="SAM" id="MobiDB-lite"/>
    </source>
</evidence>
<dbReference type="EMBL" id="BMQD01000012">
    <property type="protein sequence ID" value="GGK76831.1"/>
    <property type="molecule type" value="Genomic_DNA"/>
</dbReference>
<protein>
    <submittedName>
        <fullName evidence="2">Uncharacterized protein</fullName>
    </submittedName>
</protein>
<dbReference type="AlphaFoldDB" id="A0AA37F5L8"/>
<sequence length="52" mass="5531">MLARSPAAAAPATRPPRTMLVLTTDGRMRTATPDGCRRGGDGRALTARRPVR</sequence>
<comment type="caution">
    <text evidence="2">The sequence shown here is derived from an EMBL/GenBank/DDBJ whole genome shotgun (WGS) entry which is preliminary data.</text>
</comment>